<evidence type="ECO:0000313" key="2">
    <source>
        <dbReference type="Proteomes" id="UP000828941"/>
    </source>
</evidence>
<sequence length="91" mass="9678">MAASVNLSAFYLVGFPVAVGLAFWLDVGFCGLWLGLLSAQVCCAGLMLYAIGTTDWDYQASRAQSLTSTDDASNGDLIDCEKQPLIPHSQS</sequence>
<keyword evidence="2" id="KW-1185">Reference proteome</keyword>
<reference evidence="1 2" key="1">
    <citation type="journal article" date="2022" name="DNA Res.">
        <title>Chromosomal-level genome assembly of the orchid tree Bauhinia variegata (Leguminosae; Cercidoideae) supports the allotetraploid origin hypothesis of Bauhinia.</title>
        <authorList>
            <person name="Zhong Y."/>
            <person name="Chen Y."/>
            <person name="Zheng D."/>
            <person name="Pang J."/>
            <person name="Liu Y."/>
            <person name="Luo S."/>
            <person name="Meng S."/>
            <person name="Qian L."/>
            <person name="Wei D."/>
            <person name="Dai S."/>
            <person name="Zhou R."/>
        </authorList>
    </citation>
    <scope>NUCLEOTIDE SEQUENCE [LARGE SCALE GENOMIC DNA]</scope>
    <source>
        <strain evidence="1">BV-YZ2020</strain>
    </source>
</reference>
<name>A0ACB9PEU8_BAUVA</name>
<proteinExistence type="predicted"/>
<gene>
    <name evidence="1" type="ORF">L6164_007902</name>
</gene>
<dbReference type="Proteomes" id="UP000828941">
    <property type="component" value="Chromosome 4"/>
</dbReference>
<protein>
    <submittedName>
        <fullName evidence="1">Uncharacterized protein</fullName>
    </submittedName>
</protein>
<comment type="caution">
    <text evidence="1">The sequence shown here is derived from an EMBL/GenBank/DDBJ whole genome shotgun (WGS) entry which is preliminary data.</text>
</comment>
<evidence type="ECO:0000313" key="1">
    <source>
        <dbReference type="EMBL" id="KAI4347053.1"/>
    </source>
</evidence>
<dbReference type="EMBL" id="CM039429">
    <property type="protein sequence ID" value="KAI4347053.1"/>
    <property type="molecule type" value="Genomic_DNA"/>
</dbReference>
<accession>A0ACB9PEU8</accession>
<organism evidence="1 2">
    <name type="scientific">Bauhinia variegata</name>
    <name type="common">Purple orchid tree</name>
    <name type="synonym">Phanera variegata</name>
    <dbReference type="NCBI Taxonomy" id="167791"/>
    <lineage>
        <taxon>Eukaryota</taxon>
        <taxon>Viridiplantae</taxon>
        <taxon>Streptophyta</taxon>
        <taxon>Embryophyta</taxon>
        <taxon>Tracheophyta</taxon>
        <taxon>Spermatophyta</taxon>
        <taxon>Magnoliopsida</taxon>
        <taxon>eudicotyledons</taxon>
        <taxon>Gunneridae</taxon>
        <taxon>Pentapetalae</taxon>
        <taxon>rosids</taxon>
        <taxon>fabids</taxon>
        <taxon>Fabales</taxon>
        <taxon>Fabaceae</taxon>
        <taxon>Cercidoideae</taxon>
        <taxon>Cercideae</taxon>
        <taxon>Bauhiniinae</taxon>
        <taxon>Bauhinia</taxon>
    </lineage>
</organism>